<evidence type="ECO:0000256" key="4">
    <source>
        <dbReference type="ARBA" id="ARBA00022692"/>
    </source>
</evidence>
<keyword evidence="2" id="KW-0813">Transport</keyword>
<dbReference type="PANTHER" id="PTHR43823">
    <property type="entry name" value="SPORULATION PROTEIN YKVU"/>
    <property type="match status" value="1"/>
</dbReference>
<dbReference type="InterPro" id="IPR002528">
    <property type="entry name" value="MATE_fam"/>
</dbReference>
<evidence type="ECO:0000256" key="2">
    <source>
        <dbReference type="ARBA" id="ARBA00022448"/>
    </source>
</evidence>
<feature type="transmembrane region" description="Helical" evidence="7">
    <location>
        <begin position="310"/>
        <end position="332"/>
    </location>
</feature>
<dbReference type="GO" id="GO:0015297">
    <property type="term" value="F:antiporter activity"/>
    <property type="evidence" value="ECO:0007669"/>
    <property type="project" value="InterPro"/>
</dbReference>
<comment type="subcellular location">
    <subcellularLocation>
        <location evidence="1">Cell membrane</location>
        <topology evidence="1">Multi-pass membrane protein</topology>
    </subcellularLocation>
</comment>
<feature type="transmembrane region" description="Helical" evidence="7">
    <location>
        <begin position="234"/>
        <end position="259"/>
    </location>
</feature>
<evidence type="ECO:0008006" key="9">
    <source>
        <dbReference type="Google" id="ProtNLM"/>
    </source>
</evidence>
<dbReference type="InterPro" id="IPR048279">
    <property type="entry name" value="MdtK-like"/>
</dbReference>
<feature type="transmembrane region" description="Helical" evidence="7">
    <location>
        <begin position="55"/>
        <end position="78"/>
    </location>
</feature>
<name>A0A0F9LFC0_9ZZZZ</name>
<accession>A0A0F9LFC0</accession>
<feature type="transmembrane region" description="Helical" evidence="7">
    <location>
        <begin position="265"/>
        <end position="289"/>
    </location>
</feature>
<dbReference type="EMBL" id="LAZR01006237">
    <property type="protein sequence ID" value="KKM93654.1"/>
    <property type="molecule type" value="Genomic_DNA"/>
</dbReference>
<evidence type="ECO:0000313" key="8">
    <source>
        <dbReference type="EMBL" id="KKM93654.1"/>
    </source>
</evidence>
<keyword evidence="6 7" id="KW-0472">Membrane</keyword>
<evidence type="ECO:0000256" key="3">
    <source>
        <dbReference type="ARBA" id="ARBA00022475"/>
    </source>
</evidence>
<evidence type="ECO:0000256" key="7">
    <source>
        <dbReference type="SAM" id="Phobius"/>
    </source>
</evidence>
<evidence type="ECO:0000256" key="5">
    <source>
        <dbReference type="ARBA" id="ARBA00022989"/>
    </source>
</evidence>
<sequence length="445" mass="48564">MNNTVLTGSILSSFLKLAIPSILGLIAITTASIVDGMFIGHYVNAEGLAAINLLLPYLSLIFGIALMFSIGGAVRAGFYIGQNEFDKSSAIFSQCLIVIVSIGLLFALFSWLFSDAILSLLGFPETLISVIEPYFHIISLVVVVQITTMVMYYFIRQDGSQTLGSVALITGSIINIVLDFLFIAVFSWELEGAAAATAIAQTIQLVILSSYFFKKKSKLKIRWQALSGKDLAPIVMNGGSEFINELSAGIVILVLNWLMISRIGIHGVAAFAVINYLIFISLMLYYGIADALHLVISQNYGAKKYARIQAYLITASICILVLSLSLVILLVIHPDLVSGLFLDNDLHSTHSLSQQFIGIIWPLFLINGINIIISVYLTAIGQAIPSMTIALLRGLILPTSLLVIMSLLLTDDLFLIALPVSEWVTFIVAIVMLCKYRPTSLLRKE</sequence>
<proteinExistence type="predicted"/>
<feature type="transmembrane region" description="Helical" evidence="7">
    <location>
        <begin position="90"/>
        <end position="113"/>
    </location>
</feature>
<evidence type="ECO:0000256" key="6">
    <source>
        <dbReference type="ARBA" id="ARBA00023136"/>
    </source>
</evidence>
<feature type="transmembrane region" description="Helical" evidence="7">
    <location>
        <begin position="133"/>
        <end position="154"/>
    </location>
</feature>
<keyword evidence="3" id="KW-1003">Cell membrane</keyword>
<feature type="transmembrane region" description="Helical" evidence="7">
    <location>
        <begin position="414"/>
        <end position="434"/>
    </location>
</feature>
<comment type="caution">
    <text evidence="8">The sequence shown here is derived from an EMBL/GenBank/DDBJ whole genome shotgun (WGS) entry which is preliminary data.</text>
</comment>
<dbReference type="GO" id="GO:0005886">
    <property type="term" value="C:plasma membrane"/>
    <property type="evidence" value="ECO:0007669"/>
    <property type="project" value="UniProtKB-SubCell"/>
</dbReference>
<dbReference type="GO" id="GO:0042910">
    <property type="term" value="F:xenobiotic transmembrane transporter activity"/>
    <property type="evidence" value="ECO:0007669"/>
    <property type="project" value="InterPro"/>
</dbReference>
<organism evidence="8">
    <name type="scientific">marine sediment metagenome</name>
    <dbReference type="NCBI Taxonomy" id="412755"/>
    <lineage>
        <taxon>unclassified sequences</taxon>
        <taxon>metagenomes</taxon>
        <taxon>ecological metagenomes</taxon>
    </lineage>
</organism>
<feature type="transmembrane region" description="Helical" evidence="7">
    <location>
        <begin position="389"/>
        <end position="408"/>
    </location>
</feature>
<dbReference type="InterPro" id="IPR051327">
    <property type="entry name" value="MATE_MepA_subfamily"/>
</dbReference>
<feature type="transmembrane region" description="Helical" evidence="7">
    <location>
        <begin position="352"/>
        <end position="377"/>
    </location>
</feature>
<feature type="transmembrane region" description="Helical" evidence="7">
    <location>
        <begin position="194"/>
        <end position="213"/>
    </location>
</feature>
<dbReference type="PANTHER" id="PTHR43823:SF3">
    <property type="entry name" value="MULTIDRUG EXPORT PROTEIN MEPA"/>
    <property type="match status" value="1"/>
</dbReference>
<feature type="transmembrane region" description="Helical" evidence="7">
    <location>
        <begin position="21"/>
        <end position="43"/>
    </location>
</feature>
<protein>
    <recommendedName>
        <fullName evidence="9">Polysaccharide biosynthesis protein C-terminal domain-containing protein</fullName>
    </recommendedName>
</protein>
<evidence type="ECO:0000256" key="1">
    <source>
        <dbReference type="ARBA" id="ARBA00004651"/>
    </source>
</evidence>
<reference evidence="8" key="1">
    <citation type="journal article" date="2015" name="Nature">
        <title>Complex archaea that bridge the gap between prokaryotes and eukaryotes.</title>
        <authorList>
            <person name="Spang A."/>
            <person name="Saw J.H."/>
            <person name="Jorgensen S.L."/>
            <person name="Zaremba-Niedzwiedzka K."/>
            <person name="Martijn J."/>
            <person name="Lind A.E."/>
            <person name="van Eijk R."/>
            <person name="Schleper C."/>
            <person name="Guy L."/>
            <person name="Ettema T.J."/>
        </authorList>
    </citation>
    <scope>NUCLEOTIDE SEQUENCE</scope>
</reference>
<gene>
    <name evidence="8" type="ORF">LCGC14_1206250</name>
</gene>
<dbReference type="Pfam" id="PF01554">
    <property type="entry name" value="MatE"/>
    <property type="match status" value="2"/>
</dbReference>
<dbReference type="PIRSF" id="PIRSF006603">
    <property type="entry name" value="DinF"/>
    <property type="match status" value="1"/>
</dbReference>
<feature type="transmembrane region" description="Helical" evidence="7">
    <location>
        <begin position="166"/>
        <end position="188"/>
    </location>
</feature>
<keyword evidence="5 7" id="KW-1133">Transmembrane helix</keyword>
<dbReference type="AlphaFoldDB" id="A0A0F9LFC0"/>
<keyword evidence="4 7" id="KW-0812">Transmembrane</keyword>